<feature type="region of interest" description="Disordered" evidence="1">
    <location>
        <begin position="16"/>
        <end position="76"/>
    </location>
</feature>
<organism evidence="2 3">
    <name type="scientific">Cellulomonas bogoriensis 69B4 = DSM 16987</name>
    <dbReference type="NCBI Taxonomy" id="1386082"/>
    <lineage>
        <taxon>Bacteria</taxon>
        <taxon>Bacillati</taxon>
        <taxon>Actinomycetota</taxon>
        <taxon>Actinomycetes</taxon>
        <taxon>Micrococcales</taxon>
        <taxon>Cellulomonadaceae</taxon>
        <taxon>Cellulomonas</taxon>
    </lineage>
</organism>
<evidence type="ECO:0000313" key="2">
    <source>
        <dbReference type="EMBL" id="KGM10067.1"/>
    </source>
</evidence>
<proteinExistence type="predicted"/>
<accession>A0A0A0BR08</accession>
<keyword evidence="3" id="KW-1185">Reference proteome</keyword>
<protein>
    <submittedName>
        <fullName evidence="2">Uncharacterized protein</fullName>
    </submittedName>
</protein>
<gene>
    <name evidence="2" type="ORF">N869_05705</name>
</gene>
<feature type="compositionally biased region" description="Basic and acidic residues" evidence="1">
    <location>
        <begin position="51"/>
        <end position="76"/>
    </location>
</feature>
<sequence>MGTPPIGVLTCEARNLGGGRYAPRNVPTATASAHDGARSKPAGVALVEGGGAHDRHRPECRDRQRHDHVREPHRPF</sequence>
<evidence type="ECO:0000256" key="1">
    <source>
        <dbReference type="SAM" id="MobiDB-lite"/>
    </source>
</evidence>
<dbReference type="EMBL" id="AXCZ01000158">
    <property type="protein sequence ID" value="KGM10067.1"/>
    <property type="molecule type" value="Genomic_DNA"/>
</dbReference>
<reference evidence="2 3" key="1">
    <citation type="submission" date="2013-08" db="EMBL/GenBank/DDBJ databases">
        <title>Genome sequencing of Cellulomonas bogoriensis 69B4.</title>
        <authorList>
            <person name="Chen F."/>
            <person name="Li Y."/>
            <person name="Wang G."/>
        </authorList>
    </citation>
    <scope>NUCLEOTIDE SEQUENCE [LARGE SCALE GENOMIC DNA]</scope>
    <source>
        <strain evidence="2 3">69B4</strain>
    </source>
</reference>
<evidence type="ECO:0000313" key="3">
    <source>
        <dbReference type="Proteomes" id="UP000054314"/>
    </source>
</evidence>
<dbReference type="AlphaFoldDB" id="A0A0A0BR08"/>
<dbReference type="Proteomes" id="UP000054314">
    <property type="component" value="Unassembled WGS sequence"/>
</dbReference>
<comment type="caution">
    <text evidence="2">The sequence shown here is derived from an EMBL/GenBank/DDBJ whole genome shotgun (WGS) entry which is preliminary data.</text>
</comment>
<name>A0A0A0BR08_9CELL</name>